<evidence type="ECO:0000313" key="6">
    <source>
        <dbReference type="Proteomes" id="UP000830167"/>
    </source>
</evidence>
<dbReference type="InterPro" id="IPR011053">
    <property type="entry name" value="Single_hybrid_motif"/>
</dbReference>
<evidence type="ECO:0000259" key="4">
    <source>
        <dbReference type="PROSITE" id="PS50968"/>
    </source>
</evidence>
<keyword evidence="5" id="KW-0436">Ligase</keyword>
<dbReference type="Gene3D" id="2.40.50.100">
    <property type="match status" value="1"/>
</dbReference>
<dbReference type="GO" id="GO:0003989">
    <property type="term" value="F:acetyl-CoA carboxylase activity"/>
    <property type="evidence" value="ECO:0007669"/>
    <property type="project" value="UniProtKB-EC"/>
</dbReference>
<dbReference type="PROSITE" id="PS50968">
    <property type="entry name" value="BIOTINYL_LIPOYL"/>
    <property type="match status" value="1"/>
</dbReference>
<dbReference type="Proteomes" id="UP000830167">
    <property type="component" value="Chromosome"/>
</dbReference>
<organism evidence="5 6">
    <name type="scientific">Fodinisporobacter ferrooxydans</name>
    <dbReference type="NCBI Taxonomy" id="2901836"/>
    <lineage>
        <taxon>Bacteria</taxon>
        <taxon>Bacillati</taxon>
        <taxon>Bacillota</taxon>
        <taxon>Bacilli</taxon>
        <taxon>Bacillales</taxon>
        <taxon>Alicyclobacillaceae</taxon>
        <taxon>Fodinisporobacter</taxon>
    </lineage>
</organism>
<keyword evidence="6" id="KW-1185">Reference proteome</keyword>
<dbReference type="InterPro" id="IPR001249">
    <property type="entry name" value="AcCoA_biotinCC"/>
</dbReference>
<comment type="function">
    <text evidence="3">This protein is a component of the acetyl coenzyme A carboxylase complex; first, biotin carboxylase catalyzes the carboxylation of the carrier protein and then the transcarboxylase transfers the carboxyl group to form malonyl-CoA.</text>
</comment>
<keyword evidence="3" id="KW-0275">Fatty acid biosynthesis</keyword>
<protein>
    <recommendedName>
        <fullName evidence="1 3">Biotin carboxyl carrier protein of acetyl-CoA carboxylase</fullName>
    </recommendedName>
</protein>
<dbReference type="EMBL" id="CP089291">
    <property type="protein sequence ID" value="UOF90114.1"/>
    <property type="molecule type" value="Genomic_DNA"/>
</dbReference>
<name>A0ABY4CIC3_9BACL</name>
<dbReference type="InterPro" id="IPR000089">
    <property type="entry name" value="Biotin_lipoyl"/>
</dbReference>
<gene>
    <name evidence="5" type="primary">accB</name>
    <name evidence="5" type="ORF">LSG31_19970</name>
</gene>
<feature type="domain" description="Lipoyl-binding" evidence="4">
    <location>
        <begin position="96"/>
        <end position="172"/>
    </location>
</feature>
<comment type="pathway">
    <text evidence="3">Lipid metabolism; fatty acid biosynthesis.</text>
</comment>
<evidence type="ECO:0000256" key="1">
    <source>
        <dbReference type="ARBA" id="ARBA00017562"/>
    </source>
</evidence>
<dbReference type="SUPFAM" id="SSF51230">
    <property type="entry name" value="Single hybrid motif"/>
    <property type="match status" value="1"/>
</dbReference>
<keyword evidence="3" id="KW-0444">Lipid biosynthesis</keyword>
<dbReference type="PANTHER" id="PTHR45266:SF3">
    <property type="entry name" value="OXALOACETATE DECARBOXYLASE ALPHA CHAIN"/>
    <property type="match status" value="1"/>
</dbReference>
<reference evidence="5" key="1">
    <citation type="submission" date="2021-12" db="EMBL/GenBank/DDBJ databases">
        <title>Alicyclobacillaceae gen. nov., sp. nov., isolated from chalcocite enrichment system.</title>
        <authorList>
            <person name="Jiang Z."/>
        </authorList>
    </citation>
    <scope>NUCLEOTIDE SEQUENCE</scope>
    <source>
        <strain evidence="5">MYW30-H2</strain>
    </source>
</reference>
<accession>A0ABY4CIC3</accession>
<dbReference type="InterPro" id="IPR050709">
    <property type="entry name" value="Biotin_Carboxyl_Carrier/Decarb"/>
</dbReference>
<keyword evidence="2 3" id="KW-0092">Biotin</keyword>
<evidence type="ECO:0000256" key="3">
    <source>
        <dbReference type="RuleBase" id="RU364072"/>
    </source>
</evidence>
<dbReference type="PRINTS" id="PR01071">
    <property type="entry name" value="ACOABIOTINCC"/>
</dbReference>
<keyword evidence="3" id="KW-0276">Fatty acid metabolism</keyword>
<evidence type="ECO:0000313" key="5">
    <source>
        <dbReference type="EMBL" id="UOF90114.1"/>
    </source>
</evidence>
<dbReference type="Pfam" id="PF00364">
    <property type="entry name" value="Biotin_lipoyl"/>
    <property type="match status" value="1"/>
</dbReference>
<proteinExistence type="predicted"/>
<evidence type="ECO:0000256" key="2">
    <source>
        <dbReference type="ARBA" id="ARBA00023267"/>
    </source>
</evidence>
<sequence length="175" mass="18561">MFKLSEIRELIRLLDETSVSELLVENDGTKLHIKKPDVQAAASVQPVSVVQASPAIAAPSVQATSEAPASAKAAAEAPPAAVAAAANVAQKEDADLHRIVSPMVGTFYAAPAPDKPPYVSVGSKVTEKSVVCILEAMKLMNEIEADVRGEIVEILVENGQMVDYGQPMFLVRVER</sequence>
<dbReference type="PANTHER" id="PTHR45266">
    <property type="entry name" value="OXALOACETATE DECARBOXYLASE ALPHA CHAIN"/>
    <property type="match status" value="1"/>
</dbReference>
<dbReference type="CDD" id="cd06850">
    <property type="entry name" value="biotinyl_domain"/>
    <property type="match status" value="1"/>
</dbReference>
<dbReference type="RefSeq" id="WP_347436803.1">
    <property type="nucleotide sequence ID" value="NZ_CP089291.1"/>
</dbReference>
<dbReference type="NCBIfam" id="TIGR00531">
    <property type="entry name" value="BCCP"/>
    <property type="match status" value="1"/>
</dbReference>
<keyword evidence="3" id="KW-0443">Lipid metabolism</keyword>